<feature type="transmembrane region" description="Helical" evidence="1">
    <location>
        <begin position="400"/>
        <end position="423"/>
    </location>
</feature>
<dbReference type="InterPro" id="IPR042502">
    <property type="entry name" value="TM7SF3"/>
</dbReference>
<evidence type="ECO:0000313" key="4">
    <source>
        <dbReference type="RefSeq" id="XP_027196012.1"/>
    </source>
</evidence>
<keyword evidence="1" id="KW-1133">Transmembrane helix</keyword>
<dbReference type="PANTHER" id="PTHR15937:SF3">
    <property type="entry name" value="TRANSMEMBRANE 7 SUPERFAMILY MEMBER 3"/>
    <property type="match status" value="1"/>
</dbReference>
<keyword evidence="1" id="KW-0812">Transmembrane</keyword>
<dbReference type="InParanoid" id="A0A6P6XRB5"/>
<dbReference type="PANTHER" id="PTHR15937">
    <property type="entry name" value="TRANSMEMBRANE 7 SUPERFAMILY MEMBER 3"/>
    <property type="match status" value="1"/>
</dbReference>
<dbReference type="OrthoDB" id="6510255at2759"/>
<name>A0A6P6XRB5_DERPT</name>
<dbReference type="GO" id="GO:0043069">
    <property type="term" value="P:negative regulation of programmed cell death"/>
    <property type="evidence" value="ECO:0007669"/>
    <property type="project" value="TreeGrafter"/>
</dbReference>
<gene>
    <name evidence="4" type="primary">LOC113790500</name>
</gene>
<feature type="transmembrane region" description="Helical" evidence="1">
    <location>
        <begin position="529"/>
        <end position="548"/>
    </location>
</feature>
<reference evidence="4" key="1">
    <citation type="submission" date="2025-08" db="UniProtKB">
        <authorList>
            <consortium name="RefSeq"/>
        </authorList>
    </citation>
    <scope>IDENTIFICATION</scope>
    <source>
        <strain evidence="4">Airmid</strain>
    </source>
</reference>
<feature type="transmembrane region" description="Helical" evidence="1">
    <location>
        <begin position="504"/>
        <end position="522"/>
    </location>
</feature>
<evidence type="ECO:0000256" key="1">
    <source>
        <dbReference type="SAM" id="Phobius"/>
    </source>
</evidence>
<feature type="chain" id="PRO_5028081304" evidence="2">
    <location>
        <begin position="27"/>
        <end position="665"/>
    </location>
</feature>
<keyword evidence="1" id="KW-0472">Membrane</keyword>
<feature type="transmembrane region" description="Helical" evidence="1">
    <location>
        <begin position="337"/>
        <end position="356"/>
    </location>
</feature>
<sequence length="665" mass="78265">MSYPFKINNLSVLIIMFSMIIIPSHSAPVKFTNISISMEMNSFPTQLTNQVINHKLIQLNNSEHELIKVNDDSPNDFNEFLIFGIHTYKNRNVSLCRWQNPKSILMNGTNFGVAFGRDKRYHRPYSTCLYNPNIDPLNVLLIENRYSSIYAPVPGGCNIEFPLEISPFIYIRPTNFPLINYLTFQHAALGNETDWKYQCGQESRNQIEYLIYAHTDDNDDNDETEYFHRLILMSNYDWIATHCWLIARINPNQSPLRLYFSFNSKQTIYFNIIARLKNEAAQNDLIHWSLYVPSHNLDNINKHSESVDIVFIIVLVFMGILSTIVSLIGYRYFIFEIFFFAFILVFAFTISLLTTISSKWHPHNSNQSYHCQYENLIYAFIISMIIASIWTIFCRYTRNLRLALSLHSIVLSFWLMATLFNVYVLSYGSYSFEYNNENQNLELFLNIAFVFGVLVFHLTMFYFIDLFWMSALSTSLITVYLQLLPFDCCFLLKNYSLFRITYNLWLYNNYHIIRVYPFVNLINLTKNDLLTFILFLFITSLSIAWQLWSKIGNISYGFACITTNIPATLLIEKASTISSSPSSVKTFNSKDTIKQNRYRRKNHHNHHRKYRSKILYGLRKPNNNNKKQTNGQQHKRKYYRCKYCHKISDNPNSTKSINRQIKNFG</sequence>
<evidence type="ECO:0000256" key="2">
    <source>
        <dbReference type="SAM" id="SignalP"/>
    </source>
</evidence>
<evidence type="ECO:0000313" key="3">
    <source>
        <dbReference type="Proteomes" id="UP000515146"/>
    </source>
</evidence>
<accession>A0A6P6XRB5</accession>
<dbReference type="Proteomes" id="UP000515146">
    <property type="component" value="Unplaced"/>
</dbReference>
<dbReference type="OMA" id="CITTNIP"/>
<dbReference type="GO" id="GO:0005886">
    <property type="term" value="C:plasma membrane"/>
    <property type="evidence" value="ECO:0007669"/>
    <property type="project" value="TreeGrafter"/>
</dbReference>
<dbReference type="AlphaFoldDB" id="A0A6P6XRB5"/>
<proteinExistence type="predicted"/>
<dbReference type="RefSeq" id="XP_027196012.1">
    <property type="nucleotide sequence ID" value="XM_027340211.1"/>
</dbReference>
<dbReference type="Pfam" id="PF25992">
    <property type="entry name" value="Ig_TM7SF3_N"/>
    <property type="match status" value="1"/>
</dbReference>
<feature type="transmembrane region" description="Helical" evidence="1">
    <location>
        <begin position="376"/>
        <end position="393"/>
    </location>
</feature>
<keyword evidence="2" id="KW-0732">Signal</keyword>
<feature type="transmembrane region" description="Helical" evidence="1">
    <location>
        <begin position="443"/>
        <end position="464"/>
    </location>
</feature>
<protein>
    <submittedName>
        <fullName evidence="4">Uncharacterized protein LOC113790500 isoform X1</fullName>
    </submittedName>
</protein>
<dbReference type="KEGG" id="dpte:113790500"/>
<keyword evidence="3" id="KW-1185">Reference proteome</keyword>
<feature type="transmembrane region" description="Helical" evidence="1">
    <location>
        <begin position="309"/>
        <end position="330"/>
    </location>
</feature>
<organism evidence="3 4">
    <name type="scientific">Dermatophagoides pteronyssinus</name>
    <name type="common">European house dust mite</name>
    <dbReference type="NCBI Taxonomy" id="6956"/>
    <lineage>
        <taxon>Eukaryota</taxon>
        <taxon>Metazoa</taxon>
        <taxon>Ecdysozoa</taxon>
        <taxon>Arthropoda</taxon>
        <taxon>Chelicerata</taxon>
        <taxon>Arachnida</taxon>
        <taxon>Acari</taxon>
        <taxon>Acariformes</taxon>
        <taxon>Sarcoptiformes</taxon>
        <taxon>Astigmata</taxon>
        <taxon>Psoroptidia</taxon>
        <taxon>Analgoidea</taxon>
        <taxon>Pyroglyphidae</taxon>
        <taxon>Dermatophagoidinae</taxon>
        <taxon>Dermatophagoides</taxon>
    </lineage>
</organism>
<feature type="signal peptide" evidence="2">
    <location>
        <begin position="1"/>
        <end position="26"/>
    </location>
</feature>